<dbReference type="InterPro" id="IPR036890">
    <property type="entry name" value="HATPase_C_sf"/>
</dbReference>
<dbReference type="EC" id="2.7.13.3" evidence="2"/>
<keyword evidence="8" id="KW-0067">ATP-binding</keyword>
<dbReference type="InterPro" id="IPR011102">
    <property type="entry name" value="Sig_transdc_His_kinase_HWE"/>
</dbReference>
<evidence type="ECO:0000256" key="7">
    <source>
        <dbReference type="ARBA" id="ARBA00022777"/>
    </source>
</evidence>
<dbReference type="Gene3D" id="3.30.565.10">
    <property type="entry name" value="Histidine kinase-like ATPase, C-terminal domain"/>
    <property type="match status" value="1"/>
</dbReference>
<comment type="catalytic activity">
    <reaction evidence="1">
        <text>ATP + protein L-histidine = ADP + protein N-phospho-L-histidine.</text>
        <dbReference type="EC" id="2.7.13.3"/>
    </reaction>
</comment>
<evidence type="ECO:0000256" key="6">
    <source>
        <dbReference type="ARBA" id="ARBA00022741"/>
    </source>
</evidence>
<evidence type="ECO:0000256" key="1">
    <source>
        <dbReference type="ARBA" id="ARBA00000085"/>
    </source>
</evidence>
<dbReference type="SMART" id="SM00091">
    <property type="entry name" value="PAS"/>
    <property type="match status" value="2"/>
</dbReference>
<dbReference type="InterPro" id="IPR000014">
    <property type="entry name" value="PAS"/>
</dbReference>
<evidence type="ECO:0000259" key="10">
    <source>
        <dbReference type="SMART" id="SM00911"/>
    </source>
</evidence>
<dbReference type="Pfam" id="PF08448">
    <property type="entry name" value="PAS_4"/>
    <property type="match status" value="1"/>
</dbReference>
<proteinExistence type="predicted"/>
<evidence type="ECO:0000256" key="2">
    <source>
        <dbReference type="ARBA" id="ARBA00012438"/>
    </source>
</evidence>
<keyword evidence="7" id="KW-0418">Kinase</keyword>
<keyword evidence="5" id="KW-0808">Transferase</keyword>
<evidence type="ECO:0000256" key="4">
    <source>
        <dbReference type="ARBA" id="ARBA00022553"/>
    </source>
</evidence>
<evidence type="ECO:0000256" key="3">
    <source>
        <dbReference type="ARBA" id="ARBA00021740"/>
    </source>
</evidence>
<keyword evidence="6" id="KW-0547">Nucleotide-binding</keyword>
<dbReference type="SMART" id="SM00911">
    <property type="entry name" value="HWE_HK"/>
    <property type="match status" value="1"/>
</dbReference>
<dbReference type="Pfam" id="PF12860">
    <property type="entry name" value="PAS_7"/>
    <property type="match status" value="1"/>
</dbReference>
<feature type="domain" description="PAS" evidence="9">
    <location>
        <begin position="176"/>
        <end position="235"/>
    </location>
</feature>
<evidence type="ECO:0000259" key="9">
    <source>
        <dbReference type="SMART" id="SM00091"/>
    </source>
</evidence>
<evidence type="ECO:0000256" key="5">
    <source>
        <dbReference type="ARBA" id="ARBA00022679"/>
    </source>
</evidence>
<dbReference type="Proteomes" id="UP001202827">
    <property type="component" value="Unassembled WGS sequence"/>
</dbReference>
<evidence type="ECO:0000313" key="12">
    <source>
        <dbReference type="Proteomes" id="UP001202827"/>
    </source>
</evidence>
<evidence type="ECO:0000256" key="8">
    <source>
        <dbReference type="ARBA" id="ARBA00022840"/>
    </source>
</evidence>
<dbReference type="InterPro" id="IPR035965">
    <property type="entry name" value="PAS-like_dom_sf"/>
</dbReference>
<evidence type="ECO:0000313" key="11">
    <source>
        <dbReference type="EMBL" id="MCK8781686.1"/>
    </source>
</evidence>
<sequence length="494" mass="52820">MAIAVSAYDNLSMDELRRRLEEAEDTLRAIREGEVDALVVRNPRREDEVFTLEGGTSYHSFMEAMDLGAAAFDDSNRLLYANKALRELLHLPDDTIDASHIAAVLDEETLVTVRGLIEAAKQTKQTAEIAVVVDSREMQLLVSAAPLQLGVTRGLAVTFTDITAKVRAASAEASERAAHSIIASANEAVVVCDTNGVITHANAAVSAIYNGNPVGEVFSDIIPLKLTDSTGLLQTEDIVSLAVSGTSVQGIEAVASQAPRVKDVLLSAAPLRVGSDKVSGCVITMVDLSQRKAAEKQQLLLMGELDHRVKNTLALVMSICKRTASTEETVQGFQAAFTGRIQALAATHNLLADRSWSSISIAEIVSAELDPFVSSAQARLKVEGIEAKVLPRAAIALGLVIHELATNAVKYGALSNETGRVQVKVTRNEGEAWLGIEWVESGGPVVHPPSKRGFGQTVITRSLQYTSNGGADLEYPPEGLRCRIRIPEEDLVAA</sequence>
<dbReference type="PANTHER" id="PTHR41523:SF8">
    <property type="entry name" value="ETHYLENE RESPONSE SENSOR PROTEIN"/>
    <property type="match status" value="1"/>
</dbReference>
<organism evidence="11 12">
    <name type="scientific">Neorhizobium turbinariae</name>
    <dbReference type="NCBI Taxonomy" id="2937795"/>
    <lineage>
        <taxon>Bacteria</taxon>
        <taxon>Pseudomonadati</taxon>
        <taxon>Pseudomonadota</taxon>
        <taxon>Alphaproteobacteria</taxon>
        <taxon>Hyphomicrobiales</taxon>
        <taxon>Rhizobiaceae</taxon>
        <taxon>Rhizobium/Agrobacterium group</taxon>
        <taxon>Neorhizobium</taxon>
    </lineage>
</organism>
<feature type="domain" description="PAS" evidence="9">
    <location>
        <begin position="56"/>
        <end position="122"/>
    </location>
</feature>
<comment type="caution">
    <text evidence="11">The sequence shown here is derived from an EMBL/GenBank/DDBJ whole genome shotgun (WGS) entry which is preliminary data.</text>
</comment>
<keyword evidence="12" id="KW-1185">Reference proteome</keyword>
<gene>
    <name evidence="11" type="ORF">M0654_17025</name>
</gene>
<accession>A0ABT0IUZ3</accession>
<dbReference type="PANTHER" id="PTHR41523">
    <property type="entry name" value="TWO-COMPONENT SYSTEM SENSOR PROTEIN"/>
    <property type="match status" value="1"/>
</dbReference>
<dbReference type="InterPro" id="IPR013656">
    <property type="entry name" value="PAS_4"/>
</dbReference>
<dbReference type="EMBL" id="JALPRY010000018">
    <property type="protein sequence ID" value="MCK8781686.1"/>
    <property type="molecule type" value="Genomic_DNA"/>
</dbReference>
<feature type="domain" description="Signal transduction histidine kinase HWE region" evidence="10">
    <location>
        <begin position="304"/>
        <end position="386"/>
    </location>
</feature>
<protein>
    <recommendedName>
        <fullName evidence="3">Blue-light-activated histidine kinase</fullName>
        <ecNumber evidence="2">2.7.13.3</ecNumber>
    </recommendedName>
</protein>
<dbReference type="Gene3D" id="3.30.450.20">
    <property type="entry name" value="PAS domain"/>
    <property type="match status" value="2"/>
</dbReference>
<reference evidence="11 12" key="1">
    <citation type="submission" date="2022-04" db="EMBL/GenBank/DDBJ databases">
        <title>Rhizobium coralii sp. nov., isolated from coral Turbinaria peltata.</title>
        <authorList>
            <person name="Sun H."/>
        </authorList>
    </citation>
    <scope>NUCLEOTIDE SEQUENCE [LARGE SCALE GENOMIC DNA]</scope>
    <source>
        <strain evidence="11 12">NTR19</strain>
    </source>
</reference>
<dbReference type="Pfam" id="PF07536">
    <property type="entry name" value="HWE_HK"/>
    <property type="match status" value="1"/>
</dbReference>
<keyword evidence="4" id="KW-0597">Phosphoprotein</keyword>
<dbReference type="RefSeq" id="WP_118849100.1">
    <property type="nucleotide sequence ID" value="NZ_JALPRY010000018.1"/>
</dbReference>
<dbReference type="SUPFAM" id="SSF55874">
    <property type="entry name" value="ATPase domain of HSP90 chaperone/DNA topoisomerase II/histidine kinase"/>
    <property type="match status" value="1"/>
</dbReference>
<dbReference type="SUPFAM" id="SSF55785">
    <property type="entry name" value="PYP-like sensor domain (PAS domain)"/>
    <property type="match status" value="2"/>
</dbReference>
<name>A0ABT0IUZ3_9HYPH</name>